<dbReference type="GO" id="GO:0003824">
    <property type="term" value="F:catalytic activity"/>
    <property type="evidence" value="ECO:0007669"/>
    <property type="project" value="InterPro"/>
</dbReference>
<evidence type="ECO:0000259" key="5">
    <source>
        <dbReference type="PROSITE" id="PS51084"/>
    </source>
</evidence>
<dbReference type="PROSITE" id="PS00892">
    <property type="entry name" value="HIT_1"/>
    <property type="match status" value="1"/>
</dbReference>
<feature type="domain" description="HIT" evidence="5">
    <location>
        <begin position="49"/>
        <end position="156"/>
    </location>
</feature>
<dbReference type="AlphaFoldDB" id="A0A2G9WSN1"/>
<protein>
    <recommendedName>
        <fullName evidence="5">HIT domain-containing protein</fullName>
    </recommendedName>
</protein>
<organism evidence="6 7">
    <name type="scientific">Pleomorphomonas carboxyditropha</name>
    <dbReference type="NCBI Taxonomy" id="2023338"/>
    <lineage>
        <taxon>Bacteria</taxon>
        <taxon>Pseudomonadati</taxon>
        <taxon>Pseudomonadota</taxon>
        <taxon>Alphaproteobacteria</taxon>
        <taxon>Hyphomicrobiales</taxon>
        <taxon>Pleomorphomonadaceae</taxon>
        <taxon>Pleomorphomonas</taxon>
    </lineage>
</organism>
<evidence type="ECO:0000313" key="6">
    <source>
        <dbReference type="EMBL" id="PIO97150.1"/>
    </source>
</evidence>
<dbReference type="OrthoDB" id="9784774at2"/>
<dbReference type="InterPro" id="IPR001310">
    <property type="entry name" value="Histidine_triad_HIT"/>
</dbReference>
<accession>A0A2G9WSN1</accession>
<evidence type="ECO:0000256" key="4">
    <source>
        <dbReference type="SAM" id="MobiDB-lite"/>
    </source>
</evidence>
<name>A0A2G9WSN1_9HYPH</name>
<reference evidence="6 7" key="1">
    <citation type="submission" date="2017-08" db="EMBL/GenBank/DDBJ databases">
        <title>Pleomorphomonas carboxidotrophicus sp. nov., a new mesophilic hydrogenogenic carboxidotroph.</title>
        <authorList>
            <person name="Esquivel-Elizondo S."/>
            <person name="Krajmalnik-Brown R."/>
            <person name="Maldonado J."/>
        </authorList>
    </citation>
    <scope>NUCLEOTIDE SEQUENCE [LARGE SCALE GENOMIC DNA]</scope>
    <source>
        <strain evidence="6 7">SVCO-16</strain>
    </source>
</reference>
<evidence type="ECO:0000256" key="2">
    <source>
        <dbReference type="PIRSR" id="PIRSR601310-3"/>
    </source>
</evidence>
<dbReference type="PANTHER" id="PTHR46648">
    <property type="entry name" value="HIT FAMILY PROTEIN 1"/>
    <property type="match status" value="1"/>
</dbReference>
<dbReference type="Proteomes" id="UP000231070">
    <property type="component" value="Unassembled WGS sequence"/>
</dbReference>
<dbReference type="PROSITE" id="PS51084">
    <property type="entry name" value="HIT_2"/>
    <property type="match status" value="1"/>
</dbReference>
<dbReference type="SUPFAM" id="SSF54197">
    <property type="entry name" value="HIT-like"/>
    <property type="match status" value="1"/>
</dbReference>
<feature type="region of interest" description="Disordered" evidence="4">
    <location>
        <begin position="1"/>
        <end position="22"/>
    </location>
</feature>
<dbReference type="InterPro" id="IPR011146">
    <property type="entry name" value="HIT-like"/>
</dbReference>
<dbReference type="Gene3D" id="3.30.428.10">
    <property type="entry name" value="HIT-like"/>
    <property type="match status" value="1"/>
</dbReference>
<dbReference type="PANTHER" id="PTHR46648:SF1">
    <property type="entry name" value="ADENOSINE 5'-MONOPHOSPHORAMIDASE HNT1"/>
    <property type="match status" value="1"/>
</dbReference>
<comment type="caution">
    <text evidence="6">The sequence shown here is derived from an EMBL/GenBank/DDBJ whole genome shotgun (WGS) entry which is preliminary data.</text>
</comment>
<evidence type="ECO:0000256" key="3">
    <source>
        <dbReference type="PROSITE-ProRule" id="PRU00464"/>
    </source>
</evidence>
<keyword evidence="7" id="KW-1185">Reference proteome</keyword>
<feature type="short sequence motif" description="Histidine triad motif" evidence="2 3">
    <location>
        <begin position="141"/>
        <end position="145"/>
    </location>
</feature>
<dbReference type="Pfam" id="PF01230">
    <property type="entry name" value="HIT"/>
    <property type="match status" value="1"/>
</dbReference>
<dbReference type="EMBL" id="NQVN01000021">
    <property type="protein sequence ID" value="PIO97150.1"/>
    <property type="molecule type" value="Genomic_DNA"/>
</dbReference>
<dbReference type="InterPro" id="IPR036265">
    <property type="entry name" value="HIT-like_sf"/>
</dbReference>
<evidence type="ECO:0000313" key="7">
    <source>
        <dbReference type="Proteomes" id="UP000231070"/>
    </source>
</evidence>
<gene>
    <name evidence="6" type="ORF">CJ014_22025</name>
</gene>
<dbReference type="GO" id="GO:0009117">
    <property type="term" value="P:nucleotide metabolic process"/>
    <property type="evidence" value="ECO:0007669"/>
    <property type="project" value="TreeGrafter"/>
</dbReference>
<proteinExistence type="predicted"/>
<dbReference type="InterPro" id="IPR019808">
    <property type="entry name" value="Histidine_triad_CS"/>
</dbReference>
<evidence type="ECO:0000256" key="1">
    <source>
        <dbReference type="PIRSR" id="PIRSR601310-1"/>
    </source>
</evidence>
<sequence>MGRSADGGGSRQRLSDANPSPHPAVWQYTSEIGHRLQRQGSLSLSQDCIFCRIASKRSRAYIVDESENFICFFPEKPDLYGHTLIASKKHYKDIRDAPPELGSELFKAAQKLFNRYSDRLGATGFNLLSANGKAAEQSIDHLHFHFFPRFSNDGLTTWPQLPPFEPNLNALFRLVNAGENDES</sequence>
<feature type="compositionally biased region" description="Gly residues" evidence="4">
    <location>
        <begin position="1"/>
        <end position="10"/>
    </location>
</feature>
<feature type="active site" description="Tele-AMP-histidine intermediate" evidence="1">
    <location>
        <position position="143"/>
    </location>
</feature>